<keyword evidence="3" id="KW-1185">Reference proteome</keyword>
<dbReference type="OrthoDB" id="2182676at2"/>
<feature type="transmembrane region" description="Helical" evidence="1">
    <location>
        <begin position="145"/>
        <end position="174"/>
    </location>
</feature>
<sequence length="220" mass="25229">MFQQGYMGKLNTVMEWITRFFVLQLIWILFSFAGLIIGGIFPATFTMFAISRKWIHKQTEFPIFRTFWELYRTSFVKTNLLGWVITATGFSLYYYYQLLKGPEDMMGTVLLIVVWIMGILYLMTVLFIMPVYVHFDIKLVNVAKYALIIAIGNPFHVLSMAALVVGFSMVIILIPGLIPFFSFSLLAFGLMWLANTAFTSMERKTAKLLSLKKGRAMDGA</sequence>
<keyword evidence="1" id="KW-1133">Transmembrane helix</keyword>
<feature type="transmembrane region" description="Helical" evidence="1">
    <location>
        <begin position="180"/>
        <end position="198"/>
    </location>
</feature>
<reference evidence="2 3" key="1">
    <citation type="journal article" date="2012" name="Front. Microbiol.">
        <title>Redundancy and modularity in membrane-associated dissimilatory nitrate reduction in Bacillus.</title>
        <authorList>
            <person name="Heylen K."/>
            <person name="Keltjens J."/>
        </authorList>
    </citation>
    <scope>NUCLEOTIDE SEQUENCE [LARGE SCALE GENOMIC DNA]</scope>
    <source>
        <strain evidence="3">LMG 21833T</strain>
    </source>
</reference>
<dbReference type="InterPro" id="IPR006938">
    <property type="entry name" value="DUF624"/>
</dbReference>
<organism evidence="2 3">
    <name type="scientific">Neobacillus bataviensis LMG 21833</name>
    <dbReference type="NCBI Taxonomy" id="1117379"/>
    <lineage>
        <taxon>Bacteria</taxon>
        <taxon>Bacillati</taxon>
        <taxon>Bacillota</taxon>
        <taxon>Bacilli</taxon>
        <taxon>Bacillales</taxon>
        <taxon>Bacillaceae</taxon>
        <taxon>Neobacillus</taxon>
    </lineage>
</organism>
<accession>K6C228</accession>
<evidence type="ECO:0000313" key="2">
    <source>
        <dbReference type="EMBL" id="EKN65200.1"/>
    </source>
</evidence>
<proteinExistence type="predicted"/>
<evidence type="ECO:0000313" key="3">
    <source>
        <dbReference type="Proteomes" id="UP000006316"/>
    </source>
</evidence>
<keyword evidence="1" id="KW-0472">Membrane</keyword>
<feature type="transmembrane region" description="Helical" evidence="1">
    <location>
        <begin position="108"/>
        <end position="133"/>
    </location>
</feature>
<gene>
    <name evidence="2" type="ORF">BABA_21186</name>
</gene>
<keyword evidence="1" id="KW-0812">Transmembrane</keyword>
<feature type="transmembrane region" description="Helical" evidence="1">
    <location>
        <begin position="20"/>
        <end position="50"/>
    </location>
</feature>
<dbReference type="Proteomes" id="UP000006316">
    <property type="component" value="Unassembled WGS sequence"/>
</dbReference>
<dbReference type="Pfam" id="PF04854">
    <property type="entry name" value="DUF624"/>
    <property type="match status" value="1"/>
</dbReference>
<evidence type="ECO:0008006" key="4">
    <source>
        <dbReference type="Google" id="ProtNLM"/>
    </source>
</evidence>
<evidence type="ECO:0000256" key="1">
    <source>
        <dbReference type="SAM" id="Phobius"/>
    </source>
</evidence>
<dbReference type="eggNOG" id="COG5578">
    <property type="taxonomic scope" value="Bacteria"/>
</dbReference>
<protein>
    <recommendedName>
        <fullName evidence="4">Integral membrane protein</fullName>
    </recommendedName>
</protein>
<dbReference type="STRING" id="1117379.BABA_21186"/>
<comment type="caution">
    <text evidence="2">The sequence shown here is derived from an EMBL/GenBank/DDBJ whole genome shotgun (WGS) entry which is preliminary data.</text>
</comment>
<name>K6C228_9BACI</name>
<dbReference type="PATRIC" id="fig|1117379.3.peg.4393"/>
<dbReference type="EMBL" id="AJLS01000137">
    <property type="protein sequence ID" value="EKN65200.1"/>
    <property type="molecule type" value="Genomic_DNA"/>
</dbReference>
<dbReference type="AlphaFoldDB" id="K6C228"/>
<feature type="transmembrane region" description="Helical" evidence="1">
    <location>
        <begin position="80"/>
        <end position="96"/>
    </location>
</feature>
<dbReference type="RefSeq" id="WP_007087229.1">
    <property type="nucleotide sequence ID" value="NZ_AJLS01000137.1"/>
</dbReference>